<feature type="transmembrane region" description="Helical" evidence="1">
    <location>
        <begin position="435"/>
        <end position="456"/>
    </location>
</feature>
<accession>A0ABU0CXH9</accession>
<comment type="caution">
    <text evidence="2">The sequence shown here is derived from an EMBL/GenBank/DDBJ whole genome shotgun (WGS) entry which is preliminary data.</text>
</comment>
<organism evidence="2 3">
    <name type="scientific">Caldalkalibacillus uzonensis</name>
    <dbReference type="NCBI Taxonomy" id="353224"/>
    <lineage>
        <taxon>Bacteria</taxon>
        <taxon>Bacillati</taxon>
        <taxon>Bacillota</taxon>
        <taxon>Bacilli</taxon>
        <taxon>Bacillales</taxon>
        <taxon>Bacillaceae</taxon>
        <taxon>Caldalkalibacillus</taxon>
    </lineage>
</organism>
<feature type="transmembrane region" description="Helical" evidence="1">
    <location>
        <begin position="300"/>
        <end position="319"/>
    </location>
</feature>
<dbReference type="RefSeq" id="WP_307342231.1">
    <property type="nucleotide sequence ID" value="NZ_JAUSUQ010000014.1"/>
</dbReference>
<feature type="transmembrane region" description="Helical" evidence="1">
    <location>
        <begin position="24"/>
        <end position="46"/>
    </location>
</feature>
<dbReference type="EMBL" id="JAUSUQ010000014">
    <property type="protein sequence ID" value="MDQ0340500.1"/>
    <property type="molecule type" value="Genomic_DNA"/>
</dbReference>
<dbReference type="Proteomes" id="UP001232445">
    <property type="component" value="Unassembled WGS sequence"/>
</dbReference>
<feature type="transmembrane region" description="Helical" evidence="1">
    <location>
        <begin position="196"/>
        <end position="214"/>
    </location>
</feature>
<keyword evidence="1" id="KW-0472">Membrane</keyword>
<gene>
    <name evidence="2" type="ORF">J2S00_003315</name>
</gene>
<feature type="transmembrane region" description="Helical" evidence="1">
    <location>
        <begin position="83"/>
        <end position="103"/>
    </location>
</feature>
<proteinExistence type="predicted"/>
<sequence length="533" mass="58258">MSKHLFANTERLSRFIIRRDRIRIPVWLLALTTVTVATATAFTHLYPTQAERQALAEVMINPAMTAMVGPGYGLDHYTLGAMMAHQMLVFTAVIVGIMNILLVTRHTRADEEQGRIELIRSLPTGRLSHLAAAILVICGVNVLLALMHGFGLYLLNIDSMDLEGSLLYGAALGAIGIFFAAVTAFFAQLSESSRGTLGLSFAALGLAYLLRAIGDVSNETLSWLSPFGWVHGTEVYVNNVWWPIFLMIGTALVFAILAFYLNARRDLEAGFLPSKPGRKHASPFLQTPLGLALRLQRTGMIAWGIGLFILGASYGSVLGDTEAFFADNELMQEFLNPVEGMPLTEQFVAMLMSVISLFCTIPALMFVFKLKGEEKNNRTEHLIGRAVSRTRLLGSYFIIALVGGLLMLSLAAAGMGVAATAVMDSIPFGTFMQAALVYLPAMWVMIGIAVLLIGVAPQFSGFTWLYLIYSFMVVYLGGLFQFPDWMVNVTPFSHIPQLPVEEMAFTPVVMLTVIALVLIASGFIGYNKRDITG</sequence>
<feature type="transmembrane region" description="Helical" evidence="1">
    <location>
        <begin position="395"/>
        <end position="423"/>
    </location>
</feature>
<keyword evidence="1" id="KW-0812">Transmembrane</keyword>
<evidence type="ECO:0000313" key="2">
    <source>
        <dbReference type="EMBL" id="MDQ0340500.1"/>
    </source>
</evidence>
<reference evidence="2 3" key="1">
    <citation type="submission" date="2023-07" db="EMBL/GenBank/DDBJ databases">
        <title>Genomic Encyclopedia of Type Strains, Phase IV (KMG-IV): sequencing the most valuable type-strain genomes for metagenomic binning, comparative biology and taxonomic classification.</title>
        <authorList>
            <person name="Goeker M."/>
        </authorList>
    </citation>
    <scope>NUCLEOTIDE SEQUENCE [LARGE SCALE GENOMIC DNA]</scope>
    <source>
        <strain evidence="2 3">DSM 17740</strain>
    </source>
</reference>
<feature type="transmembrane region" description="Helical" evidence="1">
    <location>
        <begin position="463"/>
        <end position="483"/>
    </location>
</feature>
<feature type="transmembrane region" description="Helical" evidence="1">
    <location>
        <begin position="130"/>
        <end position="154"/>
    </location>
</feature>
<evidence type="ECO:0000313" key="3">
    <source>
        <dbReference type="Proteomes" id="UP001232445"/>
    </source>
</evidence>
<feature type="transmembrane region" description="Helical" evidence="1">
    <location>
        <begin position="240"/>
        <end position="261"/>
    </location>
</feature>
<feature type="transmembrane region" description="Helical" evidence="1">
    <location>
        <begin position="166"/>
        <end position="189"/>
    </location>
</feature>
<feature type="transmembrane region" description="Helical" evidence="1">
    <location>
        <begin position="347"/>
        <end position="368"/>
    </location>
</feature>
<keyword evidence="3" id="KW-1185">Reference proteome</keyword>
<feature type="transmembrane region" description="Helical" evidence="1">
    <location>
        <begin position="503"/>
        <end position="526"/>
    </location>
</feature>
<evidence type="ECO:0000256" key="1">
    <source>
        <dbReference type="SAM" id="Phobius"/>
    </source>
</evidence>
<name>A0ABU0CXH9_9BACI</name>
<keyword evidence="1" id="KW-1133">Transmembrane helix</keyword>
<protein>
    <submittedName>
        <fullName evidence="2">ABC-2 type transport system permease protein</fullName>
    </submittedName>
</protein>